<dbReference type="AlphaFoldDB" id="A0A2P6TSW9"/>
<evidence type="ECO:0000256" key="7">
    <source>
        <dbReference type="ARBA" id="ARBA00032129"/>
    </source>
</evidence>
<dbReference type="Gene3D" id="3.40.30.10">
    <property type="entry name" value="Glutaredoxin"/>
    <property type="match status" value="1"/>
</dbReference>
<evidence type="ECO:0000313" key="8">
    <source>
        <dbReference type="EMBL" id="PRW57143.1"/>
    </source>
</evidence>
<evidence type="ECO:0000256" key="5">
    <source>
        <dbReference type="ARBA" id="ARBA00023849"/>
    </source>
</evidence>
<keyword evidence="2" id="KW-0963">Cytoplasm</keyword>
<dbReference type="OrthoDB" id="40334at2759"/>
<organism evidence="8 9">
    <name type="scientific">Chlorella sorokiniana</name>
    <name type="common">Freshwater green alga</name>
    <dbReference type="NCBI Taxonomy" id="3076"/>
    <lineage>
        <taxon>Eukaryota</taxon>
        <taxon>Viridiplantae</taxon>
        <taxon>Chlorophyta</taxon>
        <taxon>core chlorophytes</taxon>
        <taxon>Trebouxiophyceae</taxon>
        <taxon>Chlorellales</taxon>
        <taxon>Chlorellaceae</taxon>
        <taxon>Chlorella clade</taxon>
        <taxon>Chlorella</taxon>
    </lineage>
</organism>
<evidence type="ECO:0000313" key="9">
    <source>
        <dbReference type="Proteomes" id="UP000239899"/>
    </source>
</evidence>
<name>A0A2P6TSW9_CHLSO</name>
<dbReference type="Proteomes" id="UP000239899">
    <property type="component" value="Unassembled WGS sequence"/>
</dbReference>
<dbReference type="InterPro" id="IPR036249">
    <property type="entry name" value="Thioredoxin-like_sf"/>
</dbReference>
<dbReference type="STRING" id="3076.A0A2P6TSW9"/>
<evidence type="ECO:0000256" key="4">
    <source>
        <dbReference type="ARBA" id="ARBA00023787"/>
    </source>
</evidence>
<dbReference type="EMBL" id="LHPG02000007">
    <property type="protein sequence ID" value="PRW57143.1"/>
    <property type="molecule type" value="Genomic_DNA"/>
</dbReference>
<dbReference type="PANTHER" id="PTHR28630">
    <property type="match status" value="1"/>
</dbReference>
<evidence type="ECO:0000256" key="6">
    <source>
        <dbReference type="ARBA" id="ARBA00032058"/>
    </source>
</evidence>
<evidence type="ECO:0000256" key="1">
    <source>
        <dbReference type="ARBA" id="ARBA00004496"/>
    </source>
</evidence>
<proteinExistence type="inferred from homology"/>
<evidence type="ECO:0000256" key="3">
    <source>
        <dbReference type="ARBA" id="ARBA00023284"/>
    </source>
</evidence>
<accession>A0A2P6TSW9</accession>
<comment type="caution">
    <text evidence="8">The sequence shown here is derived from an EMBL/GenBank/DDBJ whole genome shotgun (WGS) entry which is preliminary data.</text>
</comment>
<comment type="similarity">
    <text evidence="4">Belongs to the peroxiredoxin-like PRXL2 family. PRXL2A subfamily.</text>
</comment>
<keyword evidence="3" id="KW-0676">Redox-active center</keyword>
<dbReference type="GO" id="GO:0005737">
    <property type="term" value="C:cytoplasm"/>
    <property type="evidence" value="ECO:0007669"/>
    <property type="project" value="UniProtKB-SubCell"/>
</dbReference>
<dbReference type="SUPFAM" id="SSF52833">
    <property type="entry name" value="Thioredoxin-like"/>
    <property type="match status" value="1"/>
</dbReference>
<dbReference type="PANTHER" id="PTHR28630:SF31">
    <property type="entry name" value="PEROXIREDOXIN-LIKE 2A"/>
    <property type="match status" value="1"/>
</dbReference>
<evidence type="ECO:0000256" key="2">
    <source>
        <dbReference type="ARBA" id="ARBA00022490"/>
    </source>
</evidence>
<dbReference type="Pfam" id="PF13911">
    <property type="entry name" value="AhpC-TSA_2"/>
    <property type="match status" value="1"/>
</dbReference>
<protein>
    <recommendedName>
        <fullName evidence="5">Peroxiredoxin-like 2A</fullName>
    </recommendedName>
    <alternativeName>
        <fullName evidence="7">Peroxiredoxin-like 2 activated in M-CSF stimulated monocytes</fullName>
    </alternativeName>
    <alternativeName>
        <fullName evidence="6">Redox-regulatory protein FAM213A</fullName>
    </alternativeName>
</protein>
<reference evidence="8 9" key="1">
    <citation type="journal article" date="2018" name="Plant J.">
        <title>Genome sequences of Chlorella sorokiniana UTEX 1602 and Micractinium conductrix SAG 241.80: implications to maltose excretion by a green alga.</title>
        <authorList>
            <person name="Arriola M.B."/>
            <person name="Velmurugan N."/>
            <person name="Zhang Y."/>
            <person name="Plunkett M.H."/>
            <person name="Hondzo H."/>
            <person name="Barney B.M."/>
        </authorList>
    </citation>
    <scope>NUCLEOTIDE SEQUENCE [LARGE SCALE GENOMIC DNA]</scope>
    <source>
        <strain evidence="9">UTEX 1602</strain>
    </source>
</reference>
<comment type="subcellular location">
    <subcellularLocation>
        <location evidence="1">Cytoplasm</location>
    </subcellularLocation>
</comment>
<gene>
    <name evidence="8" type="ORF">C2E21_3832</name>
</gene>
<keyword evidence="9" id="KW-1185">Reference proteome</keyword>
<dbReference type="InterPro" id="IPR032801">
    <property type="entry name" value="PXL2A/B/C"/>
</dbReference>
<sequence>MASYKTAQLLKGKGGEAIPAADLWKDGPCLVVALRRPGCLLCREESIKVWNARQQFEEAGVRLVCVLHEWIDREVDAFRPEYWGGELYYDQDKAFYAAVHGGKPARASLLQLLSPTVWRAGKRAKESGLVKESNYKGDGLTLGGLLIIKKGGDIAYSYAEKTFGDHAPMEEVLAAAKAAGGKA</sequence>